<dbReference type="AlphaFoldDB" id="A0A915KU05"/>
<dbReference type="SMART" id="SM00219">
    <property type="entry name" value="TyrKc"/>
    <property type="match status" value="1"/>
</dbReference>
<keyword evidence="10" id="KW-0829">Tyrosine-protein kinase</keyword>
<sequence length="545" mass="61580">MKDTCSETVLLRNLRNRFTNCGWCHSRTRQSFGSTPELCSSSNQSTFLTGHCPPEINCFENDYINVENSTLITLNGFFSEAGNQRINICGSPCSLLSSTESRLLCRTERLVYNGNNLKSGHCPITLEALFLNETYSTSPRCAKKLLFAEQVSTNDHLHRLLFVAIFMSILVLTPAVSFIHGLCRNLAINKKNSDADCGMFSRGSSIYSTPSDSSDGLGSEKEVNYDLCYLVPNSIKIDSTAVDKKNIIGMGHFGVVYKGEYRKPDGSVVTVAIKTLKIGMGNVQQCIDEGVRMKLFDHKNVLSLIGLTFDEFNQPLIITPFMTHGDLLSYLRCAENCVTVGRLLTFGLEIAEGLEYLHHLRYVHRDLAARNCMLDDELCVKVADFGLSRDVYETEYYKSSDPEADMPVKWLPVESIERGEYSSKSDVWSFGVTLWELMTRGRIPYSHLRGYRLLEYIKSGRRLPKPEMCYENIYELMKMCWQEKPADRPDGTCVVVRLKAIITMLATHAPSYNNMKTTVEFSSELHKELSSIETLHIEDCGFNEF</sequence>
<evidence type="ECO:0000259" key="16">
    <source>
        <dbReference type="PROSITE" id="PS50011"/>
    </source>
</evidence>
<dbReference type="Gene3D" id="2.60.40.10">
    <property type="entry name" value="Immunoglobulins"/>
    <property type="match status" value="1"/>
</dbReference>
<evidence type="ECO:0000256" key="3">
    <source>
        <dbReference type="ARBA" id="ARBA00022679"/>
    </source>
</evidence>
<evidence type="ECO:0000256" key="2">
    <source>
        <dbReference type="ARBA" id="ARBA00011902"/>
    </source>
</evidence>
<keyword evidence="7 14" id="KW-0067">ATP-binding</keyword>
<feature type="binding site" evidence="14">
    <location>
        <position position="274"/>
    </location>
    <ligand>
        <name>ATP</name>
        <dbReference type="ChEBI" id="CHEBI:30616"/>
    </ligand>
</feature>
<dbReference type="PROSITE" id="PS00107">
    <property type="entry name" value="PROTEIN_KINASE_ATP"/>
    <property type="match status" value="1"/>
</dbReference>
<dbReference type="Gene3D" id="3.30.200.20">
    <property type="entry name" value="Phosphorylase Kinase, domain 1"/>
    <property type="match status" value="1"/>
</dbReference>
<evidence type="ECO:0000256" key="10">
    <source>
        <dbReference type="ARBA" id="ARBA00023137"/>
    </source>
</evidence>
<dbReference type="GO" id="GO:0004714">
    <property type="term" value="F:transmembrane receptor protein tyrosine kinase activity"/>
    <property type="evidence" value="ECO:0007669"/>
    <property type="project" value="UniProtKB-EC"/>
</dbReference>
<evidence type="ECO:0000256" key="5">
    <source>
        <dbReference type="ARBA" id="ARBA00022741"/>
    </source>
</evidence>
<dbReference type="PROSITE" id="PS50011">
    <property type="entry name" value="PROTEIN_KINASE_DOM"/>
    <property type="match status" value="1"/>
</dbReference>
<evidence type="ECO:0000256" key="9">
    <source>
        <dbReference type="ARBA" id="ARBA00023136"/>
    </source>
</evidence>
<keyword evidence="11" id="KW-0675">Receptor</keyword>
<dbReference type="GO" id="GO:0007399">
    <property type="term" value="P:nervous system development"/>
    <property type="evidence" value="ECO:0007669"/>
    <property type="project" value="TreeGrafter"/>
</dbReference>
<dbReference type="CDD" id="cd00192">
    <property type="entry name" value="PTKc"/>
    <property type="match status" value="1"/>
</dbReference>
<dbReference type="InterPro" id="IPR001245">
    <property type="entry name" value="Ser-Thr/Tyr_kinase_cat_dom"/>
</dbReference>
<name>A0A915KU05_ROMCU</name>
<dbReference type="GO" id="GO:0007169">
    <property type="term" value="P:cell surface receptor protein tyrosine kinase signaling pathway"/>
    <property type="evidence" value="ECO:0007669"/>
    <property type="project" value="TreeGrafter"/>
</dbReference>
<protein>
    <recommendedName>
        <fullName evidence="2">receptor protein-tyrosine kinase</fullName>
        <ecNumber evidence="2">2.7.10.1</ecNumber>
    </recommendedName>
</protein>
<keyword evidence="8 15" id="KW-1133">Transmembrane helix</keyword>
<proteinExistence type="predicted"/>
<dbReference type="InterPro" id="IPR017441">
    <property type="entry name" value="Protein_kinase_ATP_BS"/>
</dbReference>
<dbReference type="CDD" id="cd00603">
    <property type="entry name" value="IPT_PCSR"/>
    <property type="match status" value="1"/>
</dbReference>
<comment type="catalytic activity">
    <reaction evidence="13">
        <text>L-tyrosyl-[protein] + ATP = O-phospho-L-tyrosyl-[protein] + ADP + H(+)</text>
        <dbReference type="Rhea" id="RHEA:10596"/>
        <dbReference type="Rhea" id="RHEA-COMP:10136"/>
        <dbReference type="Rhea" id="RHEA-COMP:20101"/>
        <dbReference type="ChEBI" id="CHEBI:15378"/>
        <dbReference type="ChEBI" id="CHEBI:30616"/>
        <dbReference type="ChEBI" id="CHEBI:46858"/>
        <dbReference type="ChEBI" id="CHEBI:61978"/>
        <dbReference type="ChEBI" id="CHEBI:456216"/>
        <dbReference type="EC" id="2.7.10.1"/>
    </reaction>
</comment>
<dbReference type="GO" id="GO:0043235">
    <property type="term" value="C:receptor complex"/>
    <property type="evidence" value="ECO:0007669"/>
    <property type="project" value="TreeGrafter"/>
</dbReference>
<dbReference type="InterPro" id="IPR011009">
    <property type="entry name" value="Kinase-like_dom_sf"/>
</dbReference>
<dbReference type="InterPro" id="IPR050122">
    <property type="entry name" value="RTK"/>
</dbReference>
<accession>A0A915KU05</accession>
<evidence type="ECO:0000256" key="6">
    <source>
        <dbReference type="ARBA" id="ARBA00022777"/>
    </source>
</evidence>
<evidence type="ECO:0000313" key="17">
    <source>
        <dbReference type="Proteomes" id="UP000887565"/>
    </source>
</evidence>
<evidence type="ECO:0000256" key="8">
    <source>
        <dbReference type="ARBA" id="ARBA00022989"/>
    </source>
</evidence>
<dbReference type="InterPro" id="IPR000719">
    <property type="entry name" value="Prot_kinase_dom"/>
</dbReference>
<keyword evidence="3" id="KW-0808">Transferase</keyword>
<evidence type="ECO:0000256" key="15">
    <source>
        <dbReference type="SAM" id="Phobius"/>
    </source>
</evidence>
<evidence type="ECO:0000256" key="14">
    <source>
        <dbReference type="PROSITE-ProRule" id="PRU10141"/>
    </source>
</evidence>
<dbReference type="PRINTS" id="PR00109">
    <property type="entry name" value="TYRKINASE"/>
</dbReference>
<dbReference type="InterPro" id="IPR008266">
    <property type="entry name" value="Tyr_kinase_AS"/>
</dbReference>
<feature type="transmembrane region" description="Helical" evidence="15">
    <location>
        <begin position="160"/>
        <end position="182"/>
    </location>
</feature>
<dbReference type="Proteomes" id="UP000887565">
    <property type="component" value="Unplaced"/>
</dbReference>
<dbReference type="PROSITE" id="PS00109">
    <property type="entry name" value="PROTEIN_KINASE_TYR"/>
    <property type="match status" value="1"/>
</dbReference>
<dbReference type="SUPFAM" id="SSF56112">
    <property type="entry name" value="Protein kinase-like (PK-like)"/>
    <property type="match status" value="1"/>
</dbReference>
<comment type="subcellular location">
    <subcellularLocation>
        <location evidence="1">Membrane</location>
        <topology evidence="1">Single-pass membrane protein</topology>
    </subcellularLocation>
</comment>
<evidence type="ECO:0000256" key="12">
    <source>
        <dbReference type="ARBA" id="ARBA00023180"/>
    </source>
</evidence>
<dbReference type="WBParaSite" id="nRc.2.0.1.t42406-RA">
    <property type="protein sequence ID" value="nRc.2.0.1.t42406-RA"/>
    <property type="gene ID" value="nRc.2.0.1.g42406"/>
</dbReference>
<dbReference type="GO" id="GO:0016477">
    <property type="term" value="P:cell migration"/>
    <property type="evidence" value="ECO:0007669"/>
    <property type="project" value="TreeGrafter"/>
</dbReference>
<dbReference type="GO" id="GO:0005886">
    <property type="term" value="C:plasma membrane"/>
    <property type="evidence" value="ECO:0007669"/>
    <property type="project" value="TreeGrafter"/>
</dbReference>
<keyword evidence="12" id="KW-0325">Glycoprotein</keyword>
<evidence type="ECO:0000256" key="4">
    <source>
        <dbReference type="ARBA" id="ARBA00022692"/>
    </source>
</evidence>
<feature type="domain" description="Protein kinase" evidence="16">
    <location>
        <begin position="242"/>
        <end position="502"/>
    </location>
</feature>
<dbReference type="EC" id="2.7.10.1" evidence="2"/>
<dbReference type="Pfam" id="PF07714">
    <property type="entry name" value="PK_Tyr_Ser-Thr"/>
    <property type="match status" value="1"/>
</dbReference>
<dbReference type="InterPro" id="IPR013783">
    <property type="entry name" value="Ig-like_fold"/>
</dbReference>
<dbReference type="InterPro" id="IPR020635">
    <property type="entry name" value="Tyr_kinase_cat_dom"/>
</dbReference>
<evidence type="ECO:0000256" key="11">
    <source>
        <dbReference type="ARBA" id="ARBA00023170"/>
    </source>
</evidence>
<keyword evidence="9 15" id="KW-0472">Membrane</keyword>
<dbReference type="PANTHER" id="PTHR24416">
    <property type="entry name" value="TYROSINE-PROTEIN KINASE RECEPTOR"/>
    <property type="match status" value="1"/>
</dbReference>
<organism evidence="17 18">
    <name type="scientific">Romanomermis culicivorax</name>
    <name type="common">Nematode worm</name>
    <dbReference type="NCBI Taxonomy" id="13658"/>
    <lineage>
        <taxon>Eukaryota</taxon>
        <taxon>Metazoa</taxon>
        <taxon>Ecdysozoa</taxon>
        <taxon>Nematoda</taxon>
        <taxon>Enoplea</taxon>
        <taxon>Dorylaimia</taxon>
        <taxon>Mermithida</taxon>
        <taxon>Mermithoidea</taxon>
        <taxon>Mermithidae</taxon>
        <taxon>Romanomermis</taxon>
    </lineage>
</organism>
<keyword evidence="4 15" id="KW-0812">Transmembrane</keyword>
<keyword evidence="5 14" id="KW-0547">Nucleotide-binding</keyword>
<evidence type="ECO:0000256" key="13">
    <source>
        <dbReference type="ARBA" id="ARBA00051243"/>
    </source>
</evidence>
<evidence type="ECO:0000313" key="18">
    <source>
        <dbReference type="WBParaSite" id="nRc.2.0.1.t42406-RA"/>
    </source>
</evidence>
<keyword evidence="17" id="KW-1185">Reference proteome</keyword>
<dbReference type="Gene3D" id="1.10.510.10">
    <property type="entry name" value="Transferase(Phosphotransferase) domain 1"/>
    <property type="match status" value="1"/>
</dbReference>
<reference evidence="18" key="1">
    <citation type="submission" date="2022-11" db="UniProtKB">
        <authorList>
            <consortium name="WormBaseParasite"/>
        </authorList>
    </citation>
    <scope>IDENTIFICATION</scope>
</reference>
<dbReference type="PANTHER" id="PTHR24416:SF564">
    <property type="entry name" value="MACROPHAGE-STIMULATING PROTEIN RECEPTOR"/>
    <property type="match status" value="1"/>
</dbReference>
<evidence type="ECO:0000256" key="1">
    <source>
        <dbReference type="ARBA" id="ARBA00004167"/>
    </source>
</evidence>
<keyword evidence="6" id="KW-0418">Kinase</keyword>
<dbReference type="FunFam" id="1.10.510.10:FF:000554">
    <property type="entry name" value="Predicted protein"/>
    <property type="match status" value="1"/>
</dbReference>
<dbReference type="GO" id="GO:0005524">
    <property type="term" value="F:ATP binding"/>
    <property type="evidence" value="ECO:0007669"/>
    <property type="project" value="UniProtKB-UniRule"/>
</dbReference>
<evidence type="ECO:0000256" key="7">
    <source>
        <dbReference type="ARBA" id="ARBA00022840"/>
    </source>
</evidence>